<keyword evidence="12 13" id="KW-0472">Membrane</keyword>
<feature type="transmembrane region" description="Helical" evidence="13">
    <location>
        <begin position="186"/>
        <end position="205"/>
    </location>
</feature>
<dbReference type="GO" id="GO:0005886">
    <property type="term" value="C:plasma membrane"/>
    <property type="evidence" value="ECO:0007669"/>
    <property type="project" value="UniProtKB-SubCell"/>
</dbReference>
<dbReference type="OrthoDB" id="409725at2759"/>
<proteinExistence type="inferred from homology"/>
<evidence type="ECO:0000256" key="5">
    <source>
        <dbReference type="ARBA" id="ARBA00022448"/>
    </source>
</evidence>
<evidence type="ECO:0000256" key="4">
    <source>
        <dbReference type="ARBA" id="ARBA00021741"/>
    </source>
</evidence>
<protein>
    <recommendedName>
        <fullName evidence="4">Sugar transporter SWEET1</fullName>
    </recommendedName>
</protein>
<dbReference type="InterPro" id="IPR047664">
    <property type="entry name" value="SWEET"/>
</dbReference>
<keyword evidence="7 15" id="KW-0762">Sugar transport</keyword>
<feature type="transmembrane region" description="Helical" evidence="13">
    <location>
        <begin position="243"/>
        <end position="261"/>
    </location>
</feature>
<feature type="transmembrane region" description="Helical" evidence="13">
    <location>
        <begin position="116"/>
        <end position="133"/>
    </location>
</feature>
<organism evidence="14">
    <name type="scientific">Cladocopium goreaui</name>
    <dbReference type="NCBI Taxonomy" id="2562237"/>
    <lineage>
        <taxon>Eukaryota</taxon>
        <taxon>Sar</taxon>
        <taxon>Alveolata</taxon>
        <taxon>Dinophyceae</taxon>
        <taxon>Suessiales</taxon>
        <taxon>Symbiodiniaceae</taxon>
        <taxon>Cladocopium</taxon>
    </lineage>
</organism>
<dbReference type="EMBL" id="CAMXCT020006657">
    <property type="protein sequence ID" value="CAL1171187.1"/>
    <property type="molecule type" value="Genomic_DNA"/>
</dbReference>
<comment type="similarity">
    <text evidence="3">Belongs to the SWEET sugar transporter family.</text>
</comment>
<keyword evidence="16" id="KW-1185">Reference proteome</keyword>
<dbReference type="EMBL" id="CAMXCT030006657">
    <property type="protein sequence ID" value="CAL4805124.1"/>
    <property type="molecule type" value="Genomic_DNA"/>
</dbReference>
<reference evidence="15 16" key="2">
    <citation type="submission" date="2024-05" db="EMBL/GenBank/DDBJ databases">
        <authorList>
            <person name="Chen Y."/>
            <person name="Shah S."/>
            <person name="Dougan E. K."/>
            <person name="Thang M."/>
            <person name="Chan C."/>
        </authorList>
    </citation>
    <scope>NUCLEOTIDE SEQUENCE [LARGE SCALE GENOMIC DNA]</scope>
</reference>
<evidence type="ECO:0000256" key="6">
    <source>
        <dbReference type="ARBA" id="ARBA00022475"/>
    </source>
</evidence>
<evidence type="ECO:0000256" key="10">
    <source>
        <dbReference type="ARBA" id="ARBA00022989"/>
    </source>
</evidence>
<keyword evidence="9" id="KW-0677">Repeat</keyword>
<dbReference type="FunFam" id="1.20.1280.290:FF:000004">
    <property type="entry name" value="Sugar transporter SWEET"/>
    <property type="match status" value="1"/>
</dbReference>
<evidence type="ECO:0000313" key="15">
    <source>
        <dbReference type="EMBL" id="CAL4805124.1"/>
    </source>
</evidence>
<dbReference type="AlphaFoldDB" id="A0A9P1M303"/>
<feature type="transmembrane region" description="Helical" evidence="13">
    <location>
        <begin position="267"/>
        <end position="289"/>
    </location>
</feature>
<keyword evidence="8 13" id="KW-0812">Transmembrane</keyword>
<dbReference type="InterPro" id="IPR004316">
    <property type="entry name" value="SWEET_rpt"/>
</dbReference>
<sequence>MKSKCSVPCLFRRLRSAGLLTTQPTAVTGGATPSLSRAWYKADGRLCVSNGPVAIRDGKRRCEKIDKDQRSGFVSNWGVSPQNCYFQGENSDKPQTSGVPNVETTKHQALQATSPWFLFLLPSALAPGALSLSEHRWIFEDLLTLPGLGSLGIGLPGVVSLGIFLNPMFEAMPRIRKMGHVGEMPMLPYSAMTSQGSVWTAYGLLLNNPAVWTPNLCAALLGMYYMSIYCSHCPELGHLLKSHILKVLGTMGFSVFAYAYLPQNMALNLLGITGNVMTIFMFGGPLTAIRTVVREQNTRALNLGFTCIVNLNCVLWFFYAYFMLDDPYIYLQDGVGILLATLQLGLFARYGVQRH</sequence>
<evidence type="ECO:0000256" key="11">
    <source>
        <dbReference type="ARBA" id="ARBA00023034"/>
    </source>
</evidence>
<reference evidence="14" key="1">
    <citation type="submission" date="2022-10" db="EMBL/GenBank/DDBJ databases">
        <authorList>
            <person name="Chen Y."/>
            <person name="Dougan E. K."/>
            <person name="Chan C."/>
            <person name="Rhodes N."/>
            <person name="Thang M."/>
        </authorList>
    </citation>
    <scope>NUCLEOTIDE SEQUENCE</scope>
</reference>
<keyword evidence="6" id="KW-1003">Cell membrane</keyword>
<dbReference type="GO" id="GO:0051119">
    <property type="term" value="F:sugar transmembrane transporter activity"/>
    <property type="evidence" value="ECO:0007669"/>
    <property type="project" value="InterPro"/>
</dbReference>
<feature type="transmembrane region" description="Helical" evidence="13">
    <location>
        <begin position="145"/>
        <end position="165"/>
    </location>
</feature>
<evidence type="ECO:0000256" key="13">
    <source>
        <dbReference type="SAM" id="Phobius"/>
    </source>
</evidence>
<gene>
    <name evidence="14" type="ORF">C1SCF055_LOCUS42430</name>
</gene>
<evidence type="ECO:0000313" key="16">
    <source>
        <dbReference type="Proteomes" id="UP001152797"/>
    </source>
</evidence>
<dbReference type="PANTHER" id="PTHR10791:SF30">
    <property type="entry name" value="SUGAR TRANSPORTER SWEET1"/>
    <property type="match status" value="1"/>
</dbReference>
<evidence type="ECO:0000256" key="12">
    <source>
        <dbReference type="ARBA" id="ARBA00023136"/>
    </source>
</evidence>
<dbReference type="Pfam" id="PF03083">
    <property type="entry name" value="MtN3_slv"/>
    <property type="match status" value="2"/>
</dbReference>
<keyword evidence="5" id="KW-0813">Transport</keyword>
<dbReference type="EMBL" id="CAMXCT010006657">
    <property type="protein sequence ID" value="CAI4017812.1"/>
    <property type="molecule type" value="Genomic_DNA"/>
</dbReference>
<comment type="subcellular location">
    <subcellularLocation>
        <location evidence="1">Cell membrane</location>
        <topology evidence="1">Multi-pass membrane protein</topology>
    </subcellularLocation>
    <subcellularLocation>
        <location evidence="2">Golgi apparatus membrane</location>
        <topology evidence="2">Multi-pass membrane protein</topology>
    </subcellularLocation>
</comment>
<evidence type="ECO:0000256" key="8">
    <source>
        <dbReference type="ARBA" id="ARBA00022692"/>
    </source>
</evidence>
<evidence type="ECO:0000256" key="9">
    <source>
        <dbReference type="ARBA" id="ARBA00022737"/>
    </source>
</evidence>
<dbReference type="Gene3D" id="1.20.1280.290">
    <property type="match status" value="2"/>
</dbReference>
<keyword evidence="11" id="KW-0333">Golgi apparatus</keyword>
<feature type="transmembrane region" description="Helical" evidence="13">
    <location>
        <begin position="301"/>
        <end position="322"/>
    </location>
</feature>
<evidence type="ECO:0000256" key="7">
    <source>
        <dbReference type="ARBA" id="ARBA00022597"/>
    </source>
</evidence>
<name>A0A9P1M303_9DINO</name>
<dbReference type="Proteomes" id="UP001152797">
    <property type="component" value="Unassembled WGS sequence"/>
</dbReference>
<evidence type="ECO:0000256" key="1">
    <source>
        <dbReference type="ARBA" id="ARBA00004651"/>
    </source>
</evidence>
<evidence type="ECO:0000256" key="2">
    <source>
        <dbReference type="ARBA" id="ARBA00004653"/>
    </source>
</evidence>
<keyword evidence="10 13" id="KW-1133">Transmembrane helix</keyword>
<comment type="caution">
    <text evidence="14">The sequence shown here is derived from an EMBL/GenBank/DDBJ whole genome shotgun (WGS) entry which is preliminary data.</text>
</comment>
<feature type="transmembrane region" description="Helical" evidence="13">
    <location>
        <begin position="211"/>
        <end position="231"/>
    </location>
</feature>
<evidence type="ECO:0000256" key="3">
    <source>
        <dbReference type="ARBA" id="ARBA00007809"/>
    </source>
</evidence>
<dbReference type="GO" id="GO:0000139">
    <property type="term" value="C:Golgi membrane"/>
    <property type="evidence" value="ECO:0007669"/>
    <property type="project" value="UniProtKB-SubCell"/>
</dbReference>
<feature type="transmembrane region" description="Helical" evidence="13">
    <location>
        <begin position="334"/>
        <end position="352"/>
    </location>
</feature>
<dbReference type="PANTHER" id="PTHR10791">
    <property type="entry name" value="RAG1-ACTIVATING PROTEIN 1"/>
    <property type="match status" value="1"/>
</dbReference>
<accession>A0A9P1M303</accession>
<evidence type="ECO:0000313" key="14">
    <source>
        <dbReference type="EMBL" id="CAI4017812.1"/>
    </source>
</evidence>